<protein>
    <submittedName>
        <fullName evidence="1">Uncharacterized protein</fullName>
    </submittedName>
</protein>
<evidence type="ECO:0000313" key="1">
    <source>
        <dbReference type="EMBL" id="KJK73321.1"/>
    </source>
</evidence>
<dbReference type="AlphaFoldDB" id="A0A0D9NHB2"/>
<accession>A0A0D9NHB2</accession>
<gene>
    <name evidence="1" type="ORF">H634G_11532</name>
</gene>
<proteinExistence type="predicted"/>
<reference evidence="2" key="1">
    <citation type="journal article" date="2014" name="BMC Genomics">
        <title>The genome sequence of the biocontrol fungus Metarhizium anisopliae and comparative genomics of Metarhizium species.</title>
        <authorList>
            <person name="Pattemore J.A."/>
            <person name="Hane J.K."/>
            <person name="Williams A.H."/>
            <person name="Wilson B.A."/>
            <person name="Stodart B.J."/>
            <person name="Ash G.J."/>
        </authorList>
    </citation>
    <scope>NUCLEOTIDE SEQUENCE [LARGE SCALE GENOMIC DNA]</scope>
    <source>
        <strain evidence="2">BRIP 53293</strain>
    </source>
</reference>
<keyword evidence="2" id="KW-1185">Reference proteome</keyword>
<sequence length="113" mass="12383">MDTNLRYKEHMTRAAAKGLTAALCLRRLKILSPRTARQLFVSTVAPVVDYASSVWMHACGAQELAWLNRVQMVGAQAITGAFSKVATAVAEAEASIQTVQERHTQAATRLWVN</sequence>
<dbReference type="Proteomes" id="UP000054544">
    <property type="component" value="Unassembled WGS sequence"/>
</dbReference>
<organism evidence="1 2">
    <name type="scientific">Metarhizium anisopliae BRIP 53293</name>
    <dbReference type="NCBI Taxonomy" id="1291518"/>
    <lineage>
        <taxon>Eukaryota</taxon>
        <taxon>Fungi</taxon>
        <taxon>Dikarya</taxon>
        <taxon>Ascomycota</taxon>
        <taxon>Pezizomycotina</taxon>
        <taxon>Sordariomycetes</taxon>
        <taxon>Hypocreomycetidae</taxon>
        <taxon>Hypocreales</taxon>
        <taxon>Clavicipitaceae</taxon>
        <taxon>Metarhizium</taxon>
    </lineage>
</organism>
<dbReference type="STRING" id="1291518.A0A0D9NHB2"/>
<feature type="non-terminal residue" evidence="1">
    <location>
        <position position="113"/>
    </location>
</feature>
<dbReference type="EMBL" id="KE384964">
    <property type="protein sequence ID" value="KJK73321.1"/>
    <property type="molecule type" value="Genomic_DNA"/>
</dbReference>
<name>A0A0D9NHB2_METAN</name>
<evidence type="ECO:0000313" key="2">
    <source>
        <dbReference type="Proteomes" id="UP000054544"/>
    </source>
</evidence>